<organism evidence="3 4">
    <name type="scientific">Dissulfurispira thermophila</name>
    <dbReference type="NCBI Taxonomy" id="2715679"/>
    <lineage>
        <taxon>Bacteria</taxon>
        <taxon>Pseudomonadati</taxon>
        <taxon>Nitrospirota</taxon>
        <taxon>Thermodesulfovibrionia</taxon>
        <taxon>Thermodesulfovibrionales</taxon>
        <taxon>Dissulfurispiraceae</taxon>
        <taxon>Dissulfurispira</taxon>
    </lineage>
</organism>
<comment type="similarity">
    <text evidence="1">Belongs to the NAD(P)-dependent epimerase/dehydratase family.</text>
</comment>
<dbReference type="PANTHER" id="PTHR43000">
    <property type="entry name" value="DTDP-D-GLUCOSE 4,6-DEHYDRATASE-RELATED"/>
    <property type="match status" value="1"/>
</dbReference>
<sequence length="320" mass="35943">MKVLVTGATGFIGSHLAGALIRKGFDVVCLVRNPTNLRFLEDIDVKIIKGDCTDMGSLTDAVKDVDYIFHLAGLTKACSESDFFNANVKGTENVVKAVLENNPYIKRFVYLSSLAAVGPSYDGNPVTEESEPSPVSIYGKTKLEGEKIVMSNKKNIPVTVIRPPAVYGPRDRDLLVFFKMIKLGLIPYWGKCYYSFLYVEDLINGIILSTLSKDAEGEIFFMSDGKIYSNDDIIEAISNALQRSPIKVNIPKFIMPLLGFISEKFKGANIINTDKIKEMKHSYWICDTTKAIERLKFEPKVTIKEGAKWTANWYRIHQWL</sequence>
<reference evidence="3 4" key="1">
    <citation type="submission" date="2020-03" db="EMBL/GenBank/DDBJ databases">
        <title>Complete genome sequences of two sulfur-disproportionating bacterial strains T55J and Mzg5.</title>
        <authorList>
            <person name="Umezawa K."/>
            <person name="Kojima H."/>
            <person name="Kato Y."/>
            <person name="Fukui M."/>
        </authorList>
    </citation>
    <scope>NUCLEOTIDE SEQUENCE [LARGE SCALE GENOMIC DNA]</scope>
    <source>
        <strain evidence="3 4">T55J</strain>
    </source>
</reference>
<dbReference type="Pfam" id="PF01370">
    <property type="entry name" value="Epimerase"/>
    <property type="match status" value="1"/>
</dbReference>
<dbReference type="EMBL" id="AP022873">
    <property type="protein sequence ID" value="BCB95886.1"/>
    <property type="molecule type" value="Genomic_DNA"/>
</dbReference>
<proteinExistence type="inferred from homology"/>
<dbReference type="KEGG" id="dtp:JZK55_08080"/>
<name>A0A7G1H1Q9_9BACT</name>
<dbReference type="Gene3D" id="3.40.50.720">
    <property type="entry name" value="NAD(P)-binding Rossmann-like Domain"/>
    <property type="match status" value="1"/>
</dbReference>
<dbReference type="AlphaFoldDB" id="A0A7G1H1Q9"/>
<dbReference type="Proteomes" id="UP000516360">
    <property type="component" value="Chromosome"/>
</dbReference>
<keyword evidence="4" id="KW-1185">Reference proteome</keyword>
<dbReference type="SUPFAM" id="SSF51735">
    <property type="entry name" value="NAD(P)-binding Rossmann-fold domains"/>
    <property type="match status" value="1"/>
</dbReference>
<dbReference type="InterPro" id="IPR001509">
    <property type="entry name" value="Epimerase_deHydtase"/>
</dbReference>
<evidence type="ECO:0000256" key="1">
    <source>
        <dbReference type="ARBA" id="ARBA00007637"/>
    </source>
</evidence>
<dbReference type="RefSeq" id="WP_203473354.1">
    <property type="nucleotide sequence ID" value="NZ_AP022873.1"/>
</dbReference>
<gene>
    <name evidence="3" type="ORF">JZK55_08080</name>
</gene>
<evidence type="ECO:0000313" key="4">
    <source>
        <dbReference type="Proteomes" id="UP000516360"/>
    </source>
</evidence>
<feature type="domain" description="NAD-dependent epimerase/dehydratase" evidence="2">
    <location>
        <begin position="3"/>
        <end position="213"/>
    </location>
</feature>
<dbReference type="InterPro" id="IPR036291">
    <property type="entry name" value="NAD(P)-bd_dom_sf"/>
</dbReference>
<accession>A0A7G1H1Q9</accession>
<protein>
    <submittedName>
        <fullName evidence="3">NAD-dependent epimerase</fullName>
    </submittedName>
</protein>
<evidence type="ECO:0000259" key="2">
    <source>
        <dbReference type="Pfam" id="PF01370"/>
    </source>
</evidence>
<evidence type="ECO:0000313" key="3">
    <source>
        <dbReference type="EMBL" id="BCB95886.1"/>
    </source>
</evidence>